<organism evidence="2 3">
    <name type="scientific">Paenibacillus darwinianus</name>
    <dbReference type="NCBI Taxonomy" id="1380763"/>
    <lineage>
        <taxon>Bacteria</taxon>
        <taxon>Bacillati</taxon>
        <taxon>Bacillota</taxon>
        <taxon>Bacilli</taxon>
        <taxon>Bacillales</taxon>
        <taxon>Paenibacillaceae</taxon>
        <taxon>Paenibacillus</taxon>
    </lineage>
</organism>
<accession>A0A9W5W8P3</accession>
<evidence type="ECO:0000313" key="3">
    <source>
        <dbReference type="Proteomes" id="UP000053750"/>
    </source>
</evidence>
<evidence type="ECO:0000313" key="2">
    <source>
        <dbReference type="EMBL" id="EXX91739.1"/>
    </source>
</evidence>
<dbReference type="EMBL" id="JFHU01000024">
    <property type="protein sequence ID" value="EXX91739.1"/>
    <property type="molecule type" value="Genomic_DNA"/>
</dbReference>
<feature type="domain" description="Sporulation membrane protein YtrI C-terminal" evidence="1">
    <location>
        <begin position="89"/>
        <end position="165"/>
    </location>
</feature>
<dbReference type="Proteomes" id="UP000053750">
    <property type="component" value="Unassembled WGS sequence"/>
</dbReference>
<proteinExistence type="predicted"/>
<dbReference type="OrthoDB" id="2655161at2"/>
<dbReference type="InterPro" id="IPR058620">
    <property type="entry name" value="YtrI_C"/>
</dbReference>
<reference evidence="2 3" key="1">
    <citation type="submission" date="2014-02" db="EMBL/GenBank/DDBJ databases">
        <title>Genome sequence of Paenibacillus darwinianus reveals adaptive mechanisms for survival in Antarctic soils.</title>
        <authorList>
            <person name="Dsouza M."/>
            <person name="Taylor M.W."/>
            <person name="Turner S.J."/>
            <person name="Aislabie J."/>
        </authorList>
    </citation>
    <scope>NUCLEOTIDE SEQUENCE [LARGE SCALE GENOMIC DNA]</scope>
    <source>
        <strain evidence="2 3">CE1</strain>
    </source>
</reference>
<comment type="caution">
    <text evidence="2">The sequence shown here is derived from an EMBL/GenBank/DDBJ whole genome shotgun (WGS) entry which is preliminary data.</text>
</comment>
<name>A0A9W5W8P3_9BACL</name>
<dbReference type="RefSeq" id="WP_036585673.1">
    <property type="nucleotide sequence ID" value="NZ_KK082115.1"/>
</dbReference>
<dbReference type="Pfam" id="PF26347">
    <property type="entry name" value="YtrI_sporulation"/>
    <property type="match status" value="1"/>
</dbReference>
<dbReference type="AlphaFoldDB" id="A0A9W5W8P3"/>
<keyword evidence="3" id="KW-1185">Reference proteome</keyword>
<gene>
    <name evidence="2" type="ORF">BG53_09415</name>
</gene>
<protein>
    <recommendedName>
        <fullName evidence="1">Sporulation membrane protein YtrI C-terminal domain-containing protein</fullName>
    </recommendedName>
</protein>
<evidence type="ECO:0000259" key="1">
    <source>
        <dbReference type="Pfam" id="PF26347"/>
    </source>
</evidence>
<sequence length="170" mass="18967">MRVPPFDRFRLTGQTLGVFVLGAVIGAAAFNGLSVAKFEALVNQIGMLEDQLGQYEQEVRKLTVYKNQHSVIKTVLVHVEESRAADGPRRQALDAVSESQLKKAVKEDLDVFIGRSIYEIDSDARFARLLLDGKVYKGVTGRDYYVEIKTVLVVDNTLRVWVTAKPRSPA</sequence>